<proteinExistence type="predicted"/>
<dbReference type="EMBL" id="JBHTNZ010000039">
    <property type="protein sequence ID" value="MFD1463661.1"/>
    <property type="molecule type" value="Genomic_DNA"/>
</dbReference>
<dbReference type="Proteomes" id="UP001597340">
    <property type="component" value="Unassembled WGS sequence"/>
</dbReference>
<accession>A0ABW4DKW5</accession>
<gene>
    <name evidence="4" type="ORF">ACFQ5D_20385</name>
</gene>
<dbReference type="InterPro" id="IPR016035">
    <property type="entry name" value="Acyl_Trfase/lysoPLipase"/>
</dbReference>
<organism evidence="4 5">
    <name type="scientific">Paenibacillus farraposensis</name>
    <dbReference type="NCBI Taxonomy" id="2807095"/>
    <lineage>
        <taxon>Bacteria</taxon>
        <taxon>Bacillati</taxon>
        <taxon>Bacillota</taxon>
        <taxon>Bacilli</taxon>
        <taxon>Bacillales</taxon>
        <taxon>Paenibacillaceae</taxon>
        <taxon>Paenibacillus</taxon>
    </lineage>
</organism>
<keyword evidence="2" id="KW-0378">Hydrolase</keyword>
<evidence type="ECO:0000313" key="4">
    <source>
        <dbReference type="EMBL" id="MFD1463661.1"/>
    </source>
</evidence>
<keyword evidence="1 2" id="KW-0443">Lipid metabolism</keyword>
<name>A0ABW4DKW5_9BACL</name>
<comment type="caution">
    <text evidence="4">The sequence shown here is derived from an EMBL/GenBank/DDBJ whole genome shotgun (WGS) entry which is preliminary data.</text>
</comment>
<dbReference type="PANTHER" id="PTHR46394:SF1">
    <property type="entry name" value="PNPLA DOMAIN-CONTAINING PROTEIN"/>
    <property type="match status" value="1"/>
</dbReference>
<dbReference type="PROSITE" id="PS51635">
    <property type="entry name" value="PNPLA"/>
    <property type="match status" value="1"/>
</dbReference>
<dbReference type="CDD" id="cd07207">
    <property type="entry name" value="Pat_ExoU_VipD_like"/>
    <property type="match status" value="1"/>
</dbReference>
<reference evidence="5" key="1">
    <citation type="journal article" date="2019" name="Int. J. Syst. Evol. Microbiol.">
        <title>The Global Catalogue of Microorganisms (GCM) 10K type strain sequencing project: providing services to taxonomists for standard genome sequencing and annotation.</title>
        <authorList>
            <consortium name="The Broad Institute Genomics Platform"/>
            <consortium name="The Broad Institute Genome Sequencing Center for Infectious Disease"/>
            <person name="Wu L."/>
            <person name="Ma J."/>
        </authorList>
    </citation>
    <scope>NUCLEOTIDE SEQUENCE [LARGE SCALE GENOMIC DNA]</scope>
    <source>
        <strain evidence="5">CCM 9147</strain>
    </source>
</reference>
<dbReference type="Pfam" id="PF01734">
    <property type="entry name" value="Patatin"/>
    <property type="match status" value="1"/>
</dbReference>
<feature type="short sequence motif" description="GXGXXG" evidence="2">
    <location>
        <begin position="39"/>
        <end position="44"/>
    </location>
</feature>
<sequence length="365" mass="41602">MSKASSICKLASSPPFYSVHLANGGKIVTYHFKNLVFEGGGVLGCAYVGVVEILRQKNILPSITRVGGTSAGSIVAMLISLNYSAYEIMQELKALDLKKFTDDDWGVIRDTTRFFNKYGWHKGKAMLEWLEERINRKTSSPDTTFGDLQRLKEEKPFKDLYIVGTNINTHFSNVFSHEKYSDMRIADAVRISMSIPLFFEAVEFDSDTYVDGGVLLNYPIKLFDRQSYLHNNKNGIVTKMYTEYQLENAANPFVYNTETLGFRIESKLQRDILMGLTPKRHEIENVYAFTKNLIGTILDFQQNVSLQDLDSDRTVYLINTNNTSSTNFGITDKEKDDLIESGRVSTLAYFERFENPEIAMLNRPH</sequence>
<feature type="active site" description="Proton acceptor" evidence="2">
    <location>
        <position position="211"/>
    </location>
</feature>
<dbReference type="Gene3D" id="3.40.1090.10">
    <property type="entry name" value="Cytosolic phospholipase A2 catalytic domain"/>
    <property type="match status" value="2"/>
</dbReference>
<protein>
    <submittedName>
        <fullName evidence="4">Patatin-like phospholipase family protein</fullName>
    </submittedName>
</protein>
<dbReference type="PANTHER" id="PTHR46394">
    <property type="entry name" value="ANNEXIN"/>
    <property type="match status" value="1"/>
</dbReference>
<feature type="active site" description="Nucleophile" evidence="2">
    <location>
        <position position="70"/>
    </location>
</feature>
<feature type="short sequence motif" description="DGA/G" evidence="2">
    <location>
        <begin position="211"/>
        <end position="213"/>
    </location>
</feature>
<evidence type="ECO:0000313" key="5">
    <source>
        <dbReference type="Proteomes" id="UP001597340"/>
    </source>
</evidence>
<dbReference type="SUPFAM" id="SSF52151">
    <property type="entry name" value="FabD/lysophospholipase-like"/>
    <property type="match status" value="1"/>
</dbReference>
<dbReference type="InterPro" id="IPR002641">
    <property type="entry name" value="PNPLA_dom"/>
</dbReference>
<evidence type="ECO:0000259" key="3">
    <source>
        <dbReference type="PROSITE" id="PS51635"/>
    </source>
</evidence>
<feature type="domain" description="PNPLA" evidence="3">
    <location>
        <begin position="35"/>
        <end position="224"/>
    </location>
</feature>
<evidence type="ECO:0000256" key="1">
    <source>
        <dbReference type="ARBA" id="ARBA00023098"/>
    </source>
</evidence>
<dbReference type="InterPro" id="IPR052580">
    <property type="entry name" value="Lipid_Hydrolase"/>
</dbReference>
<evidence type="ECO:0000256" key="2">
    <source>
        <dbReference type="PROSITE-ProRule" id="PRU01161"/>
    </source>
</evidence>
<feature type="short sequence motif" description="GXSXG" evidence="2">
    <location>
        <begin position="68"/>
        <end position="72"/>
    </location>
</feature>
<keyword evidence="5" id="KW-1185">Reference proteome</keyword>
<keyword evidence="2" id="KW-0442">Lipid degradation</keyword>